<sequence>MMEADIPGQAKEQAMIPETPSKNLKRPPPSTISSVDSSPVETDQNEIILETEGNKSNTQEDGDGFVFPKKTIKRRTKRPKVEKITEEEIKLKVTAMLEPVKEILEKLPLEEYISFKSFKNFMVKSWGRSDVVEMANSIPDVNIDKLTKTLEFTHTLMTGPSDKARLTRLKNKIDNPGVQTDSEDTDSSQGHGSKDAPQISA</sequence>
<proteinExistence type="predicted"/>
<name>A0ACC2PL07_9HYME</name>
<organism evidence="1 2">
    <name type="scientific">Eretmocerus hayati</name>
    <dbReference type="NCBI Taxonomy" id="131215"/>
    <lineage>
        <taxon>Eukaryota</taxon>
        <taxon>Metazoa</taxon>
        <taxon>Ecdysozoa</taxon>
        <taxon>Arthropoda</taxon>
        <taxon>Hexapoda</taxon>
        <taxon>Insecta</taxon>
        <taxon>Pterygota</taxon>
        <taxon>Neoptera</taxon>
        <taxon>Endopterygota</taxon>
        <taxon>Hymenoptera</taxon>
        <taxon>Apocrita</taxon>
        <taxon>Proctotrupomorpha</taxon>
        <taxon>Chalcidoidea</taxon>
        <taxon>Aphelinidae</taxon>
        <taxon>Aphelininae</taxon>
        <taxon>Eretmocerus</taxon>
    </lineage>
</organism>
<keyword evidence="2" id="KW-1185">Reference proteome</keyword>
<evidence type="ECO:0000313" key="2">
    <source>
        <dbReference type="Proteomes" id="UP001239111"/>
    </source>
</evidence>
<evidence type="ECO:0000313" key="1">
    <source>
        <dbReference type="EMBL" id="KAJ8684280.1"/>
    </source>
</evidence>
<reference evidence="1" key="1">
    <citation type="submission" date="2023-04" db="EMBL/GenBank/DDBJ databases">
        <title>A chromosome-level genome assembly of the parasitoid wasp Eretmocerus hayati.</title>
        <authorList>
            <person name="Zhong Y."/>
            <person name="Liu S."/>
            <person name="Liu Y."/>
        </authorList>
    </citation>
    <scope>NUCLEOTIDE SEQUENCE</scope>
    <source>
        <strain evidence="1">ZJU_SS_LIU_2023</strain>
    </source>
</reference>
<comment type="caution">
    <text evidence="1">The sequence shown here is derived from an EMBL/GenBank/DDBJ whole genome shotgun (WGS) entry which is preliminary data.</text>
</comment>
<protein>
    <submittedName>
        <fullName evidence="1">Uncharacterized protein</fullName>
    </submittedName>
</protein>
<gene>
    <name evidence="1" type="ORF">QAD02_020072</name>
</gene>
<dbReference type="EMBL" id="CM056741">
    <property type="protein sequence ID" value="KAJ8684280.1"/>
    <property type="molecule type" value="Genomic_DNA"/>
</dbReference>
<dbReference type="Proteomes" id="UP001239111">
    <property type="component" value="Chromosome 1"/>
</dbReference>
<accession>A0ACC2PL07</accession>